<evidence type="ECO:0000256" key="2">
    <source>
        <dbReference type="ARBA" id="ARBA00023015"/>
    </source>
</evidence>
<reference evidence="5" key="1">
    <citation type="submission" date="2021-01" db="EMBL/GenBank/DDBJ databases">
        <title>Genome seq and assembly of Tabrizicola sp. KVB23.</title>
        <authorList>
            <person name="Chhetri G."/>
        </authorList>
    </citation>
    <scope>NUCLEOTIDE SEQUENCE</scope>
    <source>
        <strain evidence="5">KVB23</strain>
    </source>
</reference>
<organism evidence="5 6">
    <name type="scientific">Fuscibacter oryzae</name>
    <dbReference type="NCBI Taxonomy" id="2803939"/>
    <lineage>
        <taxon>Bacteria</taxon>
        <taxon>Pseudomonadati</taxon>
        <taxon>Pseudomonadota</taxon>
        <taxon>Alphaproteobacteria</taxon>
        <taxon>Rhodobacterales</taxon>
        <taxon>Paracoccaceae</taxon>
        <taxon>Fuscibacter</taxon>
    </lineage>
</organism>
<dbReference type="PANTHER" id="PTHR30363">
    <property type="entry name" value="HTH-TYPE TRANSCRIPTIONAL REGULATOR SRLR-RELATED"/>
    <property type="match status" value="1"/>
</dbReference>
<dbReference type="EMBL" id="JAESVP010000004">
    <property type="protein sequence ID" value="MBL4928157.1"/>
    <property type="molecule type" value="Genomic_DNA"/>
</dbReference>
<evidence type="ECO:0000313" key="6">
    <source>
        <dbReference type="Proteomes" id="UP000619033"/>
    </source>
</evidence>
<dbReference type="RefSeq" id="WP_202659603.1">
    <property type="nucleotide sequence ID" value="NZ_JAESVP010000004.1"/>
</dbReference>
<keyword evidence="3" id="KW-0804">Transcription</keyword>
<name>A0A8J7SU59_9RHOB</name>
<sequence length="255" mass="27006">MTADARRDQIAAYVAQRGEVRVDELVTAFGVSRMTIHRHVEELARQGVLRKLHGAVSAQPSGVYESLFGFRQTHATAAKQAIARAAAAELLPGQIVLLDDSTTVATLLAHVPKAAPLTVMTNSLAHAPVLAGMDEVRLIALGGEYHPTYNAFIGHLCETALAQVRVNLAICSASAIAGNAALIQDPQVTRVKQAMLAAAARKVLLVDGTKFGKVALHLLADLAQFDAIYTDGALPDDVAQRLHDAGTKLVQVSVK</sequence>
<dbReference type="PANTHER" id="PTHR30363:SF4">
    <property type="entry name" value="GLYCEROL-3-PHOSPHATE REGULON REPRESSOR"/>
    <property type="match status" value="1"/>
</dbReference>
<dbReference type="PROSITE" id="PS51000">
    <property type="entry name" value="HTH_DEOR_2"/>
    <property type="match status" value="1"/>
</dbReference>
<keyword evidence="6" id="KW-1185">Reference proteome</keyword>
<dbReference type="SUPFAM" id="SSF100950">
    <property type="entry name" value="NagB/RpiA/CoA transferase-like"/>
    <property type="match status" value="1"/>
</dbReference>
<dbReference type="InterPro" id="IPR050313">
    <property type="entry name" value="Carb_Metab_HTH_regulators"/>
</dbReference>
<dbReference type="SUPFAM" id="SSF46785">
    <property type="entry name" value="Winged helix' DNA-binding domain"/>
    <property type="match status" value="1"/>
</dbReference>
<accession>A0A8J7SU59</accession>
<evidence type="ECO:0000256" key="3">
    <source>
        <dbReference type="ARBA" id="ARBA00023163"/>
    </source>
</evidence>
<dbReference type="Proteomes" id="UP000619033">
    <property type="component" value="Unassembled WGS sequence"/>
</dbReference>
<keyword evidence="2" id="KW-0805">Transcription regulation</keyword>
<dbReference type="Pfam" id="PF08220">
    <property type="entry name" value="HTH_DeoR"/>
    <property type="match status" value="1"/>
</dbReference>
<dbReference type="InterPro" id="IPR001034">
    <property type="entry name" value="DeoR_HTH"/>
</dbReference>
<dbReference type="Gene3D" id="3.40.50.1360">
    <property type="match status" value="1"/>
</dbReference>
<dbReference type="InterPro" id="IPR037171">
    <property type="entry name" value="NagB/RpiA_transferase-like"/>
</dbReference>
<dbReference type="Gene3D" id="1.10.10.10">
    <property type="entry name" value="Winged helix-like DNA-binding domain superfamily/Winged helix DNA-binding domain"/>
    <property type="match status" value="1"/>
</dbReference>
<keyword evidence="1" id="KW-0678">Repressor</keyword>
<dbReference type="AlphaFoldDB" id="A0A8J7SU59"/>
<proteinExistence type="predicted"/>
<evidence type="ECO:0000256" key="1">
    <source>
        <dbReference type="ARBA" id="ARBA00022491"/>
    </source>
</evidence>
<gene>
    <name evidence="5" type="ORF">JI744_08585</name>
</gene>
<feature type="domain" description="HTH deoR-type" evidence="4">
    <location>
        <begin position="3"/>
        <end position="58"/>
    </location>
</feature>
<evidence type="ECO:0000259" key="4">
    <source>
        <dbReference type="PROSITE" id="PS51000"/>
    </source>
</evidence>
<comment type="caution">
    <text evidence="5">The sequence shown here is derived from an EMBL/GenBank/DDBJ whole genome shotgun (WGS) entry which is preliminary data.</text>
</comment>
<dbReference type="InterPro" id="IPR014036">
    <property type="entry name" value="DeoR-like_C"/>
</dbReference>
<dbReference type="Pfam" id="PF00455">
    <property type="entry name" value="DeoRC"/>
    <property type="match status" value="1"/>
</dbReference>
<evidence type="ECO:0000313" key="5">
    <source>
        <dbReference type="EMBL" id="MBL4928157.1"/>
    </source>
</evidence>
<dbReference type="PRINTS" id="PR00037">
    <property type="entry name" value="HTHLACR"/>
</dbReference>
<dbReference type="SMART" id="SM01134">
    <property type="entry name" value="DeoRC"/>
    <property type="match status" value="1"/>
</dbReference>
<protein>
    <submittedName>
        <fullName evidence="5">DeoR/GlpR transcriptional regulator</fullName>
    </submittedName>
</protein>
<dbReference type="GO" id="GO:0003700">
    <property type="term" value="F:DNA-binding transcription factor activity"/>
    <property type="evidence" value="ECO:0007669"/>
    <property type="project" value="InterPro"/>
</dbReference>
<dbReference type="InterPro" id="IPR036388">
    <property type="entry name" value="WH-like_DNA-bd_sf"/>
</dbReference>
<dbReference type="SMART" id="SM00420">
    <property type="entry name" value="HTH_DEOR"/>
    <property type="match status" value="1"/>
</dbReference>
<dbReference type="InterPro" id="IPR036390">
    <property type="entry name" value="WH_DNA-bd_sf"/>
</dbReference>